<comment type="caution">
    <text evidence="2">The sequence shown here is derived from an EMBL/GenBank/DDBJ whole genome shotgun (WGS) entry which is preliminary data.</text>
</comment>
<feature type="transmembrane region" description="Helical" evidence="1">
    <location>
        <begin position="186"/>
        <end position="206"/>
    </location>
</feature>
<evidence type="ECO:0000313" key="2">
    <source>
        <dbReference type="EMBL" id="GEC86913.1"/>
    </source>
</evidence>
<accession>A0A4Y4C6X1</accession>
<keyword evidence="1" id="KW-0472">Membrane</keyword>
<feature type="transmembrane region" description="Helical" evidence="1">
    <location>
        <begin position="289"/>
        <end position="310"/>
    </location>
</feature>
<keyword evidence="1" id="KW-0812">Transmembrane</keyword>
<organism evidence="2 3">
    <name type="scientific">Corynebacterium variabile</name>
    <dbReference type="NCBI Taxonomy" id="1727"/>
    <lineage>
        <taxon>Bacteria</taxon>
        <taxon>Bacillati</taxon>
        <taxon>Actinomycetota</taxon>
        <taxon>Actinomycetes</taxon>
        <taxon>Mycobacteriales</taxon>
        <taxon>Corynebacteriaceae</taxon>
        <taxon>Corynebacterium</taxon>
    </lineage>
</organism>
<feature type="transmembrane region" description="Helical" evidence="1">
    <location>
        <begin position="143"/>
        <end position="166"/>
    </location>
</feature>
<evidence type="ECO:0000313" key="3">
    <source>
        <dbReference type="Proteomes" id="UP000319986"/>
    </source>
</evidence>
<feature type="transmembrane region" description="Helical" evidence="1">
    <location>
        <begin position="55"/>
        <end position="74"/>
    </location>
</feature>
<dbReference type="GeneID" id="82888338"/>
<feature type="transmembrane region" description="Helical" evidence="1">
    <location>
        <begin position="119"/>
        <end position="137"/>
    </location>
</feature>
<dbReference type="EMBL" id="BJNT01000017">
    <property type="protein sequence ID" value="GEC86913.1"/>
    <property type="molecule type" value="Genomic_DNA"/>
</dbReference>
<feature type="transmembrane region" description="Helical" evidence="1">
    <location>
        <begin position="257"/>
        <end position="277"/>
    </location>
</feature>
<proteinExistence type="predicted"/>
<gene>
    <name evidence="2" type="ORF">CVA01_22270</name>
</gene>
<keyword evidence="1" id="KW-1133">Transmembrane helix</keyword>
<evidence type="ECO:0000256" key="1">
    <source>
        <dbReference type="SAM" id="Phobius"/>
    </source>
</evidence>
<protein>
    <submittedName>
        <fullName evidence="2">Uncharacterized protein</fullName>
    </submittedName>
</protein>
<dbReference type="RefSeq" id="WP_141330742.1">
    <property type="nucleotide sequence ID" value="NZ_BJNT01000017.1"/>
</dbReference>
<feature type="transmembrane region" description="Helical" evidence="1">
    <location>
        <begin position="26"/>
        <end position="49"/>
    </location>
</feature>
<name>A0A4Y4C6X1_9CORY</name>
<sequence length="372" mass="39611">MTAAALTGEQLRAFGLVVADQRRHRITLILITLVVCVISFRVDAVVIALTGRFPWWSLGVAALLSLAALVLRVIPSGASGDDRDLSQSVPGRTLTATAVSSGLLVDAVRRQFFRVVKTVAVLVLVQMMVRILLPGIAGTVMSALMMVLGMTAIATGAALSGTLTSVMVFGGSRKQWSRTVLRDGSLLPLVGLLGAAVAMGMEKVFVDWLGWADPSLLGQADGISDVVFILLAGTARGVIVLLVAMLSTLVDRVLPGWASIIALMVGDEAVVGLMYLVWPAGADAWVRDWWALTGGLTVCVVGGIGLPPMLTQLVSRCSMRECNDMAAWYGFRRRTLSRHERGCHLQVCRGGGRCVDYVESARPIPPVTHPRG</sequence>
<reference evidence="2 3" key="1">
    <citation type="submission" date="2019-06" db="EMBL/GenBank/DDBJ databases">
        <title>Whole genome shotgun sequence of Corynebacterium variabile NBRC 15286.</title>
        <authorList>
            <person name="Hosoyama A."/>
            <person name="Uohara A."/>
            <person name="Ohji S."/>
            <person name="Ichikawa N."/>
        </authorList>
    </citation>
    <scope>NUCLEOTIDE SEQUENCE [LARGE SCALE GENOMIC DNA]</scope>
    <source>
        <strain evidence="2 3">NBRC 15286</strain>
    </source>
</reference>
<dbReference type="Proteomes" id="UP000319986">
    <property type="component" value="Unassembled WGS sequence"/>
</dbReference>
<feature type="transmembrane region" description="Helical" evidence="1">
    <location>
        <begin position="226"/>
        <end position="250"/>
    </location>
</feature>
<dbReference type="AlphaFoldDB" id="A0A4Y4C6X1"/>